<sequence length="83" mass="9526">MHRRKQRPDQRAPWRVPQIQQRACPLGKRWVERFRRVYVMGGKVCRGHGCHGLGAVRGLRHWPVRGGGKVLIAVEQQPVVEVG</sequence>
<reference evidence="2" key="1">
    <citation type="journal article" date="2019" name="Int. J. Syst. Evol. Microbiol.">
        <title>The Global Catalogue of Microorganisms (GCM) 10K type strain sequencing project: providing services to taxonomists for standard genome sequencing and annotation.</title>
        <authorList>
            <consortium name="The Broad Institute Genomics Platform"/>
            <consortium name="The Broad Institute Genome Sequencing Center for Infectious Disease"/>
            <person name="Wu L."/>
            <person name="Ma J."/>
        </authorList>
    </citation>
    <scope>NUCLEOTIDE SEQUENCE [LARGE SCALE GENOMIC DNA]</scope>
    <source>
        <strain evidence="2">JCM 17326</strain>
    </source>
</reference>
<evidence type="ECO:0000313" key="2">
    <source>
        <dbReference type="Proteomes" id="UP001500630"/>
    </source>
</evidence>
<evidence type="ECO:0000313" key="1">
    <source>
        <dbReference type="EMBL" id="GAA3535694.1"/>
    </source>
</evidence>
<dbReference type="Proteomes" id="UP001500630">
    <property type="component" value="Unassembled WGS sequence"/>
</dbReference>
<proteinExistence type="predicted"/>
<dbReference type="EMBL" id="BAABDQ010000002">
    <property type="protein sequence ID" value="GAA3535694.1"/>
    <property type="molecule type" value="Genomic_DNA"/>
</dbReference>
<comment type="caution">
    <text evidence="1">The sequence shown here is derived from an EMBL/GenBank/DDBJ whole genome shotgun (WGS) entry which is preliminary data.</text>
</comment>
<protein>
    <submittedName>
        <fullName evidence="1">Uncharacterized protein</fullName>
    </submittedName>
</protein>
<gene>
    <name evidence="1" type="ORF">GCM10022419_014180</name>
</gene>
<name>A0ABP6VH11_9ACTN</name>
<keyword evidence="2" id="KW-1185">Reference proteome</keyword>
<organism evidence="1 2">
    <name type="scientific">Nonomuraea rosea</name>
    <dbReference type="NCBI Taxonomy" id="638574"/>
    <lineage>
        <taxon>Bacteria</taxon>
        <taxon>Bacillati</taxon>
        <taxon>Actinomycetota</taxon>
        <taxon>Actinomycetes</taxon>
        <taxon>Streptosporangiales</taxon>
        <taxon>Streptosporangiaceae</taxon>
        <taxon>Nonomuraea</taxon>
    </lineage>
</organism>
<accession>A0ABP6VH11</accession>